<keyword evidence="2" id="KW-1185">Reference proteome</keyword>
<dbReference type="InterPro" id="IPR046609">
    <property type="entry name" value="DUF6668"/>
</dbReference>
<protein>
    <submittedName>
        <fullName evidence="1">Uncharacterized protein</fullName>
    </submittedName>
</protein>
<reference evidence="2" key="1">
    <citation type="journal article" date="2019" name="Int. J. Syst. Evol. Microbiol.">
        <title>The Global Catalogue of Microorganisms (GCM) 10K type strain sequencing project: providing services to taxonomists for standard genome sequencing and annotation.</title>
        <authorList>
            <consortium name="The Broad Institute Genomics Platform"/>
            <consortium name="The Broad Institute Genome Sequencing Center for Infectious Disease"/>
            <person name="Wu L."/>
            <person name="Ma J."/>
        </authorList>
    </citation>
    <scope>NUCLEOTIDE SEQUENCE [LARGE SCALE GENOMIC DNA]</scope>
    <source>
        <strain evidence="2">JCM 17459</strain>
    </source>
</reference>
<evidence type="ECO:0000313" key="1">
    <source>
        <dbReference type="EMBL" id="GAA4288606.1"/>
    </source>
</evidence>
<gene>
    <name evidence="1" type="ORF">GCM10022262_29660</name>
</gene>
<evidence type="ECO:0000313" key="2">
    <source>
        <dbReference type="Proteomes" id="UP001499841"/>
    </source>
</evidence>
<organism evidence="1 2">
    <name type="scientific">Georgenia daeguensis</name>
    <dbReference type="NCBI Taxonomy" id="908355"/>
    <lineage>
        <taxon>Bacteria</taxon>
        <taxon>Bacillati</taxon>
        <taxon>Actinomycetota</taxon>
        <taxon>Actinomycetes</taxon>
        <taxon>Micrococcales</taxon>
        <taxon>Bogoriellaceae</taxon>
        <taxon>Georgenia</taxon>
    </lineage>
</organism>
<sequence length="187" mass="19586">MGSHPRLAHRDDVAGARFLLQTGPAMPQRGVPSPANGLPARVRTESPAPWWLGTHGGAGESTLAGFVPSSAAAGHAWPLPRDVGGTQPVVLVARTSHRGLESARLAATQWAAGDVLGVELLGLVLMADAPGRLPRPLRDLARHVAGGVPRVWSVPWVEAWRSGGDAVPHALAVLRRDLATLLPVREA</sequence>
<dbReference type="Proteomes" id="UP001499841">
    <property type="component" value="Unassembled WGS sequence"/>
</dbReference>
<accession>A0ABP8EX86</accession>
<proteinExistence type="predicted"/>
<name>A0ABP8EX86_9MICO</name>
<dbReference type="EMBL" id="BAABBA010000015">
    <property type="protein sequence ID" value="GAA4288606.1"/>
    <property type="molecule type" value="Genomic_DNA"/>
</dbReference>
<dbReference type="RefSeq" id="WP_345042733.1">
    <property type="nucleotide sequence ID" value="NZ_BAABBA010000015.1"/>
</dbReference>
<dbReference type="Pfam" id="PF20373">
    <property type="entry name" value="DUF6668"/>
    <property type="match status" value="1"/>
</dbReference>
<comment type="caution">
    <text evidence="1">The sequence shown here is derived from an EMBL/GenBank/DDBJ whole genome shotgun (WGS) entry which is preliminary data.</text>
</comment>